<feature type="domain" description="F-box" evidence="1">
    <location>
        <begin position="145"/>
        <end position="194"/>
    </location>
</feature>
<dbReference type="Gene3D" id="1.20.1280.50">
    <property type="match status" value="1"/>
</dbReference>
<organism evidence="2 3">
    <name type="scientific">Monosporascus ibericus</name>
    <dbReference type="NCBI Taxonomy" id="155417"/>
    <lineage>
        <taxon>Eukaryota</taxon>
        <taxon>Fungi</taxon>
        <taxon>Dikarya</taxon>
        <taxon>Ascomycota</taxon>
        <taxon>Pezizomycotina</taxon>
        <taxon>Sordariomycetes</taxon>
        <taxon>Xylariomycetidae</taxon>
        <taxon>Xylariales</taxon>
        <taxon>Xylariales incertae sedis</taxon>
        <taxon>Monosporascus</taxon>
    </lineage>
</organism>
<dbReference type="SUPFAM" id="SSF81383">
    <property type="entry name" value="F-box domain"/>
    <property type="match status" value="1"/>
</dbReference>
<dbReference type="PROSITE" id="PS50181">
    <property type="entry name" value="FBOX"/>
    <property type="match status" value="1"/>
</dbReference>
<dbReference type="Gene3D" id="3.80.10.10">
    <property type="entry name" value="Ribonuclease Inhibitor"/>
    <property type="match status" value="1"/>
</dbReference>
<dbReference type="SUPFAM" id="SSF52047">
    <property type="entry name" value="RNI-like"/>
    <property type="match status" value="1"/>
</dbReference>
<evidence type="ECO:0000313" key="2">
    <source>
        <dbReference type="EMBL" id="RYP03102.1"/>
    </source>
</evidence>
<protein>
    <recommendedName>
        <fullName evidence="1">F-box domain-containing protein</fullName>
    </recommendedName>
</protein>
<dbReference type="InterPro" id="IPR011990">
    <property type="entry name" value="TPR-like_helical_dom_sf"/>
</dbReference>
<dbReference type="InterPro" id="IPR036047">
    <property type="entry name" value="F-box-like_dom_sf"/>
</dbReference>
<keyword evidence="3" id="KW-1185">Reference proteome</keyword>
<gene>
    <name evidence="2" type="ORF">DL764_005385</name>
</gene>
<comment type="caution">
    <text evidence="2">The sequence shown here is derived from an EMBL/GenBank/DDBJ whole genome shotgun (WGS) entry which is preliminary data.</text>
</comment>
<evidence type="ECO:0000313" key="3">
    <source>
        <dbReference type="Proteomes" id="UP000293360"/>
    </source>
</evidence>
<proteinExistence type="predicted"/>
<dbReference type="EMBL" id="QJNU01000282">
    <property type="protein sequence ID" value="RYP03102.1"/>
    <property type="molecule type" value="Genomic_DNA"/>
</dbReference>
<dbReference type="Pfam" id="PF12937">
    <property type="entry name" value="F-box-like"/>
    <property type="match status" value="1"/>
</dbReference>
<accession>A0A4Q4TB76</accession>
<dbReference type="InterPro" id="IPR032675">
    <property type="entry name" value="LRR_dom_sf"/>
</dbReference>
<name>A0A4Q4TB76_9PEZI</name>
<dbReference type="AlphaFoldDB" id="A0A4Q4TB76"/>
<dbReference type="Proteomes" id="UP000293360">
    <property type="component" value="Unassembled WGS sequence"/>
</dbReference>
<reference evidence="2 3" key="1">
    <citation type="submission" date="2018-06" db="EMBL/GenBank/DDBJ databases">
        <title>Complete Genomes of Monosporascus.</title>
        <authorList>
            <person name="Robinson A.J."/>
            <person name="Natvig D.O."/>
        </authorList>
    </citation>
    <scope>NUCLEOTIDE SEQUENCE [LARGE SCALE GENOMIC DNA]</scope>
    <source>
        <strain evidence="2 3">CBS 110550</strain>
    </source>
</reference>
<dbReference type="SUPFAM" id="SSF48452">
    <property type="entry name" value="TPR-like"/>
    <property type="match status" value="1"/>
</dbReference>
<dbReference type="OrthoDB" id="629492at2759"/>
<evidence type="ECO:0000259" key="1">
    <source>
        <dbReference type="PROSITE" id="PS50181"/>
    </source>
</evidence>
<dbReference type="InterPro" id="IPR001810">
    <property type="entry name" value="F-box_dom"/>
</dbReference>
<dbReference type="Gene3D" id="1.25.40.10">
    <property type="entry name" value="Tetratricopeptide repeat domain"/>
    <property type="match status" value="1"/>
</dbReference>
<dbReference type="STRING" id="155417.A0A4Q4TB76"/>
<sequence length="619" mass="69953">MEYGRQLYGAERYSEAAEAFRQVINSCPCGIHVREKPCLCKDILSSIGNDSLCRELKKTSVHEKEGRLEQSISCAEQMINLSPREPKGYLRLGKILRLQGLPDLAYHVYKAGTRLVEKKHPNHALLPKLKDQEAKLTRLVSFLRVDPVAKLPFELVSMIFRQVDFRTMCRCLSVCKTWKTVLTGKQAEELWRIQQYTYHRRIPKSPVRHKTLMTYAYLAGNGVTDLSIDNCLHFGLKTNSTTNSLLNNNSLGLLLSRCKQLKHLKLRGGGRGGSVVILNGLFNMQLPALKSFYLGYGLRLPAHELVWLLKGSPNIRELSIFDFIGRSTEEYVFSNFPVLKNLKTIRLANGAQPIVVNMSDLIRCTPNLETAWIDDLLWDCTSNSDNTSWPHLESLFLGSNAVVRPSQVVAPGKLVPEFCAETIRELYLEACDSSLILSALPDCRDLTRIQKFSLKTRDPISKDRFEALLRPSFTSGSIEELSLSPFPFATVNLKSAEMDWFRGDSLTCLSLTGLTLDFRAIGNPGDALVDVVSRFPNLHCLDINREYIQPPTLARIVSQTRVRTIYHQQGYMMEEVRSWASRKYGAQIIDGCVPSPAQHPDRPMFNLSLARSMGRPWGN</sequence>